<organism evidence="1 2">
    <name type="scientific">Mycobacterium phage Julie1</name>
    <dbReference type="NCBI Taxonomy" id="1463812"/>
    <lineage>
        <taxon>Viruses</taxon>
        <taxon>Duplodnaviria</taxon>
        <taxon>Heunggongvirae</taxon>
        <taxon>Uroviricota</taxon>
        <taxon>Caudoviricetes</taxon>
        <taxon>Bclasvirinae</taxon>
        <taxon>Julieunavirus</taxon>
        <taxon>Julieunavirus julie1</taxon>
    </lineage>
</organism>
<dbReference type="InterPro" id="IPR026325">
    <property type="entry name" value="DUF932"/>
</dbReference>
<dbReference type="Pfam" id="PF06067">
    <property type="entry name" value="DUF932"/>
    <property type="match status" value="1"/>
</dbReference>
<accession>W8EBA2</accession>
<sequence>MAHELDTTNGVTSFADSEARADGTVSAWHRLGQAVGHTMTADEALDAAHMRGWDVRKEALVAQVGDLMLPVPDRFAVVRTNPVTAAPEALGVVGDRWTPFQNEETTELLSEITDEGGAHIETIGALRGGRDTFVTMKMPAHMEFRSPVTGELDTTDLYISILNNHSGEASLRALISPVRIVCANTQRMAEGSARSMVALRHTGSPKARLAEVRQLLGLTFAYRDTFVEQCERLIAREMSDAEVLESLEGVWGVGGATTEKQAEARKAKALEVFEVYASDVTVAAFKGTAFGAYNAGTRYLDHVAPVNLSADATDEERAIRRAQRTLMSDSLGQLKGQLFSALLPA</sequence>
<name>W8EBA2_9CAUD</name>
<dbReference type="NCBIfam" id="TIGR03299">
    <property type="entry name" value="LGT_TIGR03299"/>
    <property type="match status" value="1"/>
</dbReference>
<gene>
    <name evidence="1" type="ORF">Jolie1_092</name>
</gene>
<dbReference type="GeneID" id="18505956"/>
<evidence type="ECO:0008006" key="3">
    <source>
        <dbReference type="Google" id="ProtNLM"/>
    </source>
</evidence>
<keyword evidence="2" id="KW-1185">Reference proteome</keyword>
<evidence type="ECO:0000313" key="2">
    <source>
        <dbReference type="Proteomes" id="UP000203096"/>
    </source>
</evidence>
<dbReference type="Proteomes" id="UP000203096">
    <property type="component" value="Segment"/>
</dbReference>
<dbReference type="KEGG" id="vg:18505956"/>
<protein>
    <recommendedName>
        <fullName evidence="3">DUF945 domain-containing protein</fullName>
    </recommendedName>
</protein>
<dbReference type="InterPro" id="IPR017686">
    <property type="entry name" value="Phg/plasmid-like_prot"/>
</dbReference>
<evidence type="ECO:0000313" key="1">
    <source>
        <dbReference type="EMBL" id="AHJ88592.1"/>
    </source>
</evidence>
<dbReference type="EMBL" id="KJ433976">
    <property type="protein sequence ID" value="AHJ88592.1"/>
    <property type="molecule type" value="Genomic_DNA"/>
</dbReference>
<proteinExistence type="predicted"/>
<reference evidence="1 2" key="1">
    <citation type="journal article" date="2014" name="Genome Announc.">
        <title>Complete genome sequences of nine mycobacteriophages.</title>
        <authorList>
            <person name="Franceschelli J.J."/>
            <person name="Suarez C.A."/>
            <person name="Teran L."/>
            <person name="Raya R.R."/>
            <person name="Morbidoni H.R."/>
        </authorList>
    </citation>
    <scope>NUCLEOTIDE SEQUENCE [LARGE SCALE GENOMIC DNA]</scope>
</reference>
<dbReference type="RefSeq" id="YP_009009292.1">
    <property type="nucleotide sequence ID" value="NC_023600.1"/>
</dbReference>